<keyword evidence="10" id="KW-0411">Iron-sulfur</keyword>
<dbReference type="SMART" id="SM00987">
    <property type="entry name" value="UreE_C"/>
    <property type="match status" value="1"/>
</dbReference>
<dbReference type="STRING" id="36842.SAMN02194393_04915"/>
<evidence type="ECO:0000256" key="8">
    <source>
        <dbReference type="ARBA" id="ARBA00022801"/>
    </source>
</evidence>
<keyword evidence="5" id="KW-0004">4Fe-4S</keyword>
<dbReference type="Proteomes" id="UP000190285">
    <property type="component" value="Unassembled WGS sequence"/>
</dbReference>
<keyword evidence="9" id="KW-0408">Iron</keyword>
<dbReference type="PANTHER" id="PTHR33693">
    <property type="entry name" value="TYPE-5 URACIL-DNA GLYCOSYLASE"/>
    <property type="match status" value="1"/>
</dbReference>
<evidence type="ECO:0000256" key="6">
    <source>
        <dbReference type="ARBA" id="ARBA00022723"/>
    </source>
</evidence>
<evidence type="ECO:0000313" key="14">
    <source>
        <dbReference type="Proteomes" id="UP000190285"/>
    </source>
</evidence>
<dbReference type="OrthoDB" id="5290748at2"/>
<comment type="catalytic activity">
    <reaction evidence="1">
        <text>Hydrolyzes single-stranded DNA or mismatched double-stranded DNA and polynucleotides, releasing free uracil.</text>
        <dbReference type="EC" id="3.2.2.27"/>
    </reaction>
</comment>
<evidence type="ECO:0000256" key="10">
    <source>
        <dbReference type="ARBA" id="ARBA00023014"/>
    </source>
</evidence>
<evidence type="ECO:0000256" key="4">
    <source>
        <dbReference type="ARBA" id="ARBA00019403"/>
    </source>
</evidence>
<dbReference type="Gene3D" id="3.40.470.10">
    <property type="entry name" value="Uracil-DNA glycosylase-like domain"/>
    <property type="match status" value="1"/>
</dbReference>
<dbReference type="SUPFAM" id="SSF52141">
    <property type="entry name" value="Uracil-DNA glycosylase-like"/>
    <property type="match status" value="1"/>
</dbReference>
<dbReference type="InterPro" id="IPR005122">
    <property type="entry name" value="Uracil-DNA_glycosylase-like"/>
</dbReference>
<dbReference type="NCBIfam" id="TIGR00758">
    <property type="entry name" value="UDG_fam4"/>
    <property type="match status" value="1"/>
</dbReference>
<dbReference type="PANTHER" id="PTHR33693:SF1">
    <property type="entry name" value="TYPE-4 URACIL-DNA GLYCOSYLASE"/>
    <property type="match status" value="1"/>
</dbReference>
<protein>
    <recommendedName>
        <fullName evidence="4">Type-4 uracil-DNA glycosylase</fullName>
        <ecNumber evidence="3">3.2.2.27</ecNumber>
    </recommendedName>
</protein>
<dbReference type="EC" id="3.2.2.27" evidence="3"/>
<dbReference type="InterPro" id="IPR005273">
    <property type="entry name" value="Ura-DNA_glyco_family4"/>
</dbReference>
<sequence>MLKKKTYEKLKKICIDESEETVVFGEGNLDAKIVLIGEAPGSKEIELRKPFVGQAGKNLNEFLKVVELEREDIYITNVVKIRPYRINKETGRKVNRPPNKNEIEKYSKILFQELEIIRPRLIVTLGNVPLKTLTSQKNIKVGEVHGNIIETKEYTIFPLYHPAAIIYNRNLKDIYFEDLIKLKKHIKK</sequence>
<evidence type="ECO:0000256" key="3">
    <source>
        <dbReference type="ARBA" id="ARBA00012030"/>
    </source>
</evidence>
<keyword evidence="8" id="KW-0378">Hydrolase</keyword>
<organism evidence="13 14">
    <name type="scientific">Maledivibacter halophilus</name>
    <dbReference type="NCBI Taxonomy" id="36842"/>
    <lineage>
        <taxon>Bacteria</taxon>
        <taxon>Bacillati</taxon>
        <taxon>Bacillota</taxon>
        <taxon>Clostridia</taxon>
        <taxon>Peptostreptococcales</taxon>
        <taxon>Caminicellaceae</taxon>
        <taxon>Maledivibacter</taxon>
    </lineage>
</organism>
<comment type="similarity">
    <text evidence="2">Belongs to the uracil-DNA glycosylase (UDG) superfamily. Type 4 (UDGa) family.</text>
</comment>
<dbReference type="SMART" id="SM00986">
    <property type="entry name" value="UDG"/>
    <property type="match status" value="1"/>
</dbReference>
<dbReference type="CDD" id="cd10030">
    <property type="entry name" value="UDG-F4_TTUDGA_SPO1dp_like"/>
    <property type="match status" value="1"/>
</dbReference>
<feature type="domain" description="Uracil-DNA glycosylase-like" evidence="12">
    <location>
        <begin position="24"/>
        <end position="180"/>
    </location>
</feature>
<keyword evidence="7" id="KW-0227">DNA damage</keyword>
<evidence type="ECO:0000313" key="13">
    <source>
        <dbReference type="EMBL" id="SKC88804.1"/>
    </source>
</evidence>
<dbReference type="AlphaFoldDB" id="A0A1T5MLE6"/>
<evidence type="ECO:0000259" key="12">
    <source>
        <dbReference type="SMART" id="SM00986"/>
    </source>
</evidence>
<evidence type="ECO:0000256" key="2">
    <source>
        <dbReference type="ARBA" id="ARBA00006521"/>
    </source>
</evidence>
<evidence type="ECO:0000256" key="9">
    <source>
        <dbReference type="ARBA" id="ARBA00023004"/>
    </source>
</evidence>
<proteinExistence type="inferred from homology"/>
<dbReference type="GO" id="GO:0006281">
    <property type="term" value="P:DNA repair"/>
    <property type="evidence" value="ECO:0007669"/>
    <property type="project" value="UniProtKB-KW"/>
</dbReference>
<dbReference type="RefSeq" id="WP_079495491.1">
    <property type="nucleotide sequence ID" value="NZ_FUZT01000018.1"/>
</dbReference>
<keyword evidence="6" id="KW-0479">Metal-binding</keyword>
<evidence type="ECO:0000256" key="1">
    <source>
        <dbReference type="ARBA" id="ARBA00001400"/>
    </source>
</evidence>
<dbReference type="GO" id="GO:0004844">
    <property type="term" value="F:uracil DNA N-glycosylase activity"/>
    <property type="evidence" value="ECO:0007669"/>
    <property type="project" value="UniProtKB-EC"/>
</dbReference>
<accession>A0A1T5MLE6</accession>
<dbReference type="InterPro" id="IPR051536">
    <property type="entry name" value="UDG_Type-4/5"/>
</dbReference>
<reference evidence="13 14" key="1">
    <citation type="submission" date="2017-02" db="EMBL/GenBank/DDBJ databases">
        <authorList>
            <person name="Peterson S.W."/>
        </authorList>
    </citation>
    <scope>NUCLEOTIDE SEQUENCE [LARGE SCALE GENOMIC DNA]</scope>
    <source>
        <strain evidence="13 14">M1</strain>
    </source>
</reference>
<keyword evidence="14" id="KW-1185">Reference proteome</keyword>
<keyword evidence="11" id="KW-0234">DNA repair</keyword>
<evidence type="ECO:0000256" key="5">
    <source>
        <dbReference type="ARBA" id="ARBA00022485"/>
    </source>
</evidence>
<dbReference type="InterPro" id="IPR036895">
    <property type="entry name" value="Uracil-DNA_glycosylase-like_sf"/>
</dbReference>
<dbReference type="GO" id="GO:0046872">
    <property type="term" value="F:metal ion binding"/>
    <property type="evidence" value="ECO:0007669"/>
    <property type="project" value="UniProtKB-KW"/>
</dbReference>
<evidence type="ECO:0000256" key="11">
    <source>
        <dbReference type="ARBA" id="ARBA00023204"/>
    </source>
</evidence>
<dbReference type="EMBL" id="FUZT01000018">
    <property type="protein sequence ID" value="SKC88804.1"/>
    <property type="molecule type" value="Genomic_DNA"/>
</dbReference>
<dbReference type="Pfam" id="PF03167">
    <property type="entry name" value="UDG"/>
    <property type="match status" value="1"/>
</dbReference>
<dbReference type="GO" id="GO:0051539">
    <property type="term" value="F:4 iron, 4 sulfur cluster binding"/>
    <property type="evidence" value="ECO:0007669"/>
    <property type="project" value="UniProtKB-KW"/>
</dbReference>
<name>A0A1T5MLE6_9FIRM</name>
<gene>
    <name evidence="13" type="ORF">SAMN02194393_04915</name>
</gene>
<evidence type="ECO:0000256" key="7">
    <source>
        <dbReference type="ARBA" id="ARBA00022763"/>
    </source>
</evidence>